<protein>
    <recommendedName>
        <fullName evidence="3">CCHC-type domain-containing protein</fullName>
    </recommendedName>
</protein>
<reference evidence="4" key="2">
    <citation type="submission" date="2025-09" db="UniProtKB">
        <authorList>
            <consortium name="Ensembl"/>
        </authorList>
    </citation>
    <scope>IDENTIFICATION</scope>
</reference>
<dbReference type="InterPro" id="IPR036875">
    <property type="entry name" value="Znf_CCHC_sf"/>
</dbReference>
<proteinExistence type="predicted"/>
<feature type="domain" description="CCHC-type" evidence="3">
    <location>
        <begin position="327"/>
        <end position="343"/>
    </location>
</feature>
<keyword evidence="1" id="KW-0863">Zinc-finger</keyword>
<dbReference type="PANTHER" id="PTHR22639">
    <property type="entry name" value="GAG-RELATED PROTEIN"/>
    <property type="match status" value="1"/>
</dbReference>
<dbReference type="PROSITE" id="PS50158">
    <property type="entry name" value="ZF_CCHC"/>
    <property type="match status" value="2"/>
</dbReference>
<dbReference type="SUPFAM" id="SSF57756">
    <property type="entry name" value="Retrovirus zinc finger-like domains"/>
    <property type="match status" value="1"/>
</dbReference>
<feature type="compositionally biased region" description="Basic and acidic residues" evidence="2">
    <location>
        <begin position="112"/>
        <end position="121"/>
    </location>
</feature>
<dbReference type="Ensembl" id="ENSECRT00000021076.1">
    <property type="protein sequence ID" value="ENSECRP00000020628.1"/>
    <property type="gene ID" value="ENSECRG00000013854.1"/>
</dbReference>
<evidence type="ECO:0000256" key="1">
    <source>
        <dbReference type="PROSITE-ProRule" id="PRU00047"/>
    </source>
</evidence>
<feature type="compositionally biased region" description="Polar residues" evidence="2">
    <location>
        <begin position="1"/>
        <end position="21"/>
    </location>
</feature>
<name>A0A8C4SQT6_ERPCA</name>
<dbReference type="SMART" id="SM00343">
    <property type="entry name" value="ZnF_C2HC"/>
    <property type="match status" value="3"/>
</dbReference>
<dbReference type="InterPro" id="IPR001878">
    <property type="entry name" value="Znf_CCHC"/>
</dbReference>
<evidence type="ECO:0000256" key="2">
    <source>
        <dbReference type="SAM" id="MobiDB-lite"/>
    </source>
</evidence>
<dbReference type="Proteomes" id="UP000694620">
    <property type="component" value="Unassembled WGS sequence"/>
</dbReference>
<evidence type="ECO:0000313" key="5">
    <source>
        <dbReference type="Proteomes" id="UP000694620"/>
    </source>
</evidence>
<keyword evidence="1" id="KW-0862">Zinc</keyword>
<dbReference type="Pfam" id="PF00098">
    <property type="entry name" value="zf-CCHC"/>
    <property type="match status" value="1"/>
</dbReference>
<feature type="region of interest" description="Disordered" evidence="2">
    <location>
        <begin position="1"/>
        <end position="56"/>
    </location>
</feature>
<dbReference type="InterPro" id="IPR057811">
    <property type="entry name" value="RBD_ZCCHC3_2nd"/>
</dbReference>
<dbReference type="Pfam" id="PF23058">
    <property type="entry name" value="RBD_ZCCHC3_2nd"/>
    <property type="match status" value="1"/>
</dbReference>
<dbReference type="InterPro" id="IPR057810">
    <property type="entry name" value="RBD_ZCCHC3_1st"/>
</dbReference>
<reference evidence="4" key="1">
    <citation type="submission" date="2025-08" db="UniProtKB">
        <authorList>
            <consortium name="Ensembl"/>
        </authorList>
    </citation>
    <scope>IDENTIFICATION</scope>
</reference>
<dbReference type="GO" id="GO:0003723">
    <property type="term" value="F:RNA binding"/>
    <property type="evidence" value="ECO:0007669"/>
    <property type="project" value="InterPro"/>
</dbReference>
<evidence type="ECO:0000313" key="4">
    <source>
        <dbReference type="Ensembl" id="ENSECRP00000020628.1"/>
    </source>
</evidence>
<dbReference type="GeneTree" id="ENSGT00530000063983"/>
<sequence length="386" mass="43236">SNQGGEVGATPSSGSRSTGASGQLLARAHACSGGRWSPKQAEGARRTTKVRGRRGRGRLSAGLYNSYLPGRGDTFGSSLSGVGSAPRPWIQSWVGWRRMAEMVLLGGSNRRMGSEREDGSEFGRGGGRPASRIPIDGRERRNVVRFELKEEQMERKEFSIEVLQKTLKFIPGEIDFLFAFPGKTTFEVVFKTRYLYDKCVRTVEREKEVNLILDKFLIVPLSDRLDKKVNVIMYTEKVKIQDISTWLLQYCDVKTSMQMTDDDGIKNGLYKFDIILKKERDTDRVIHLPPVIQIGAVRGHVFYPGQPQVCRRCGKEGHKVLECIVVKCRNCKEEGHSTRECRKQIICNLCGQEAHAFKDCPVSYANIVKVNKTDKNGVGHKESGGS</sequence>
<dbReference type="InterPro" id="IPR042509">
    <property type="entry name" value="ZCCHC3"/>
</dbReference>
<dbReference type="GO" id="GO:0008270">
    <property type="term" value="F:zinc ion binding"/>
    <property type="evidence" value="ECO:0007669"/>
    <property type="project" value="UniProtKB-KW"/>
</dbReference>
<keyword evidence="5" id="KW-1185">Reference proteome</keyword>
<accession>A0A8C4SQT6</accession>
<feature type="domain" description="CCHC-type" evidence="3">
    <location>
        <begin position="310"/>
        <end position="323"/>
    </location>
</feature>
<dbReference type="GO" id="GO:0003690">
    <property type="term" value="F:double-stranded DNA binding"/>
    <property type="evidence" value="ECO:0007669"/>
    <property type="project" value="InterPro"/>
</dbReference>
<evidence type="ECO:0000259" key="3">
    <source>
        <dbReference type="PROSITE" id="PS50158"/>
    </source>
</evidence>
<organism evidence="4 5">
    <name type="scientific">Erpetoichthys calabaricus</name>
    <name type="common">Rope fish</name>
    <name type="synonym">Calamoichthys calabaricus</name>
    <dbReference type="NCBI Taxonomy" id="27687"/>
    <lineage>
        <taxon>Eukaryota</taxon>
        <taxon>Metazoa</taxon>
        <taxon>Chordata</taxon>
        <taxon>Craniata</taxon>
        <taxon>Vertebrata</taxon>
        <taxon>Euteleostomi</taxon>
        <taxon>Actinopterygii</taxon>
        <taxon>Polypteriformes</taxon>
        <taxon>Polypteridae</taxon>
        <taxon>Erpetoichthys</taxon>
    </lineage>
</organism>
<dbReference type="Pfam" id="PF23057">
    <property type="entry name" value="RBD_ZCCHC3_1st"/>
    <property type="match status" value="1"/>
</dbReference>
<keyword evidence="1" id="KW-0479">Metal-binding</keyword>
<dbReference type="PANTHER" id="PTHR22639:SF3">
    <property type="entry name" value="ZINC FINGER CCHC DOMAIN-CONTAINING PROTEIN 3"/>
    <property type="match status" value="1"/>
</dbReference>
<dbReference type="GO" id="GO:0002218">
    <property type="term" value="P:activation of innate immune response"/>
    <property type="evidence" value="ECO:0007669"/>
    <property type="project" value="InterPro"/>
</dbReference>
<dbReference type="AlphaFoldDB" id="A0A8C4SQT6"/>
<feature type="compositionally biased region" description="Basic residues" evidence="2">
    <location>
        <begin position="46"/>
        <end position="56"/>
    </location>
</feature>
<dbReference type="Gene3D" id="4.10.60.10">
    <property type="entry name" value="Zinc finger, CCHC-type"/>
    <property type="match status" value="1"/>
</dbReference>
<feature type="region of interest" description="Disordered" evidence="2">
    <location>
        <begin position="110"/>
        <end position="134"/>
    </location>
</feature>